<dbReference type="AlphaFoldDB" id="A0A512M7E7"/>
<dbReference type="Proteomes" id="UP000321577">
    <property type="component" value="Unassembled WGS sequence"/>
</dbReference>
<keyword evidence="1" id="KW-0472">Membrane</keyword>
<evidence type="ECO:0000256" key="1">
    <source>
        <dbReference type="SAM" id="Phobius"/>
    </source>
</evidence>
<proteinExistence type="predicted"/>
<dbReference type="OrthoDB" id="187667at2"/>
<comment type="caution">
    <text evidence="2">The sequence shown here is derived from an EMBL/GenBank/DDBJ whole genome shotgun (WGS) entry which is preliminary data.</text>
</comment>
<feature type="transmembrane region" description="Helical" evidence="1">
    <location>
        <begin position="12"/>
        <end position="34"/>
    </location>
</feature>
<accession>A0A512M7E7</accession>
<protein>
    <submittedName>
        <fullName evidence="2">Uncharacterized protein</fullName>
    </submittedName>
</protein>
<keyword evidence="1" id="KW-1133">Transmembrane helix</keyword>
<evidence type="ECO:0000313" key="2">
    <source>
        <dbReference type="EMBL" id="GEP42660.1"/>
    </source>
</evidence>
<keyword evidence="3" id="KW-1185">Reference proteome</keyword>
<sequence>MARVEKVPVSGFSPFYGCLIMVMAALVFGGIIAWSAYSLFQQDKAIAVFASDQPQKFAPIELSAEARAALEKKLADFKAGQTTELTLSIAELNGLLLIAPDTGYGTYTEMLRFERTEPEKNRLIAQVCLPMNHIKFWEDKKRYLNGEAAYEVLVHEAGVDAQVADVKVPGKVVAEGFVTGMATWTLLAPYAKLDAIGPSLKLVKKATVTADGVTLSTKG</sequence>
<keyword evidence="1" id="KW-0812">Transmembrane</keyword>
<dbReference type="EMBL" id="BKAG01000011">
    <property type="protein sequence ID" value="GEP42660.1"/>
    <property type="molecule type" value="Genomic_DNA"/>
</dbReference>
<organism evidence="2 3">
    <name type="scientific">Brevifollis gellanilyticus</name>
    <dbReference type="NCBI Taxonomy" id="748831"/>
    <lineage>
        <taxon>Bacteria</taxon>
        <taxon>Pseudomonadati</taxon>
        <taxon>Verrucomicrobiota</taxon>
        <taxon>Verrucomicrobiia</taxon>
        <taxon>Verrucomicrobiales</taxon>
        <taxon>Verrucomicrobiaceae</taxon>
    </lineage>
</organism>
<name>A0A512M7E7_9BACT</name>
<evidence type="ECO:0000313" key="3">
    <source>
        <dbReference type="Proteomes" id="UP000321577"/>
    </source>
</evidence>
<dbReference type="RefSeq" id="WP_146850253.1">
    <property type="nucleotide sequence ID" value="NZ_BKAG01000011.1"/>
</dbReference>
<gene>
    <name evidence="2" type="ORF">BGE01nite_19510</name>
</gene>
<reference evidence="2 3" key="1">
    <citation type="submission" date="2019-07" db="EMBL/GenBank/DDBJ databases">
        <title>Whole genome shotgun sequence of Brevifollis gellanilyticus NBRC 108608.</title>
        <authorList>
            <person name="Hosoyama A."/>
            <person name="Uohara A."/>
            <person name="Ohji S."/>
            <person name="Ichikawa N."/>
        </authorList>
    </citation>
    <scope>NUCLEOTIDE SEQUENCE [LARGE SCALE GENOMIC DNA]</scope>
    <source>
        <strain evidence="2 3">NBRC 108608</strain>
    </source>
</reference>